<evidence type="ECO:0000313" key="12">
    <source>
        <dbReference type="Proteomes" id="UP000821866"/>
    </source>
</evidence>
<keyword evidence="5" id="KW-1133">Transmembrane helix</keyword>
<dbReference type="GO" id="GO:0008146">
    <property type="term" value="F:sulfotransferase activity"/>
    <property type="evidence" value="ECO:0007669"/>
    <property type="project" value="InterPro"/>
</dbReference>
<dbReference type="Pfam" id="PF03567">
    <property type="entry name" value="Sulfotransfer_2"/>
    <property type="match status" value="1"/>
</dbReference>
<evidence type="ECO:0000256" key="1">
    <source>
        <dbReference type="ARBA" id="ARBA00004323"/>
    </source>
</evidence>
<gene>
    <name evidence="11" type="ORF">HPB51_002125</name>
</gene>
<sequence>MADKSFEAENMKNASVQNVVFVFLLHEATAAVVWKVGPTFHEATAAVVWKVSGCSHVLTGFEWRRLPFPEVSPLKKPSVGPGYACAHLENRWVTGGNAGLNPRPPAAEADTQPRGHGCGSSAGATTRVLCAPYRFTIQIPDGASVFENREIGKVPSTSLKSLFASLLRINATPGKRDDDALHSSFNERVFRIGPTHWPLSKLRQYTRVSVLFVWHPFERLVSAFEDKAGKPRDRERFFYEVYWDHMLAGNNGSSNSDATTTSTRAITFPQFVDYLLRVPVSQWDDHWAPYYSRCEPCLFRYNFVGHLATAVRDMALLWRRMGLKIPP</sequence>
<dbReference type="EMBL" id="JABSTU010000002">
    <property type="protein sequence ID" value="KAH8036587.1"/>
    <property type="molecule type" value="Genomic_DNA"/>
</dbReference>
<keyword evidence="8 9" id="KW-0325">Glycoprotein</keyword>
<dbReference type="InterPro" id="IPR005331">
    <property type="entry name" value="Sulfotransferase"/>
</dbReference>
<protein>
    <recommendedName>
        <fullName evidence="9">Carbohydrate sulfotransferase</fullName>
        <ecNumber evidence="9">2.8.2.-</ecNumber>
    </recommendedName>
</protein>
<dbReference type="Proteomes" id="UP000821866">
    <property type="component" value="Chromosome 10"/>
</dbReference>
<dbReference type="PANTHER" id="PTHR12137">
    <property type="entry name" value="CARBOHYDRATE SULFOTRANSFERASE"/>
    <property type="match status" value="1"/>
</dbReference>
<dbReference type="GO" id="GO:0000139">
    <property type="term" value="C:Golgi membrane"/>
    <property type="evidence" value="ECO:0007669"/>
    <property type="project" value="UniProtKB-SubCell"/>
</dbReference>
<proteinExistence type="inferred from homology"/>
<reference evidence="11" key="2">
    <citation type="submission" date="2021-09" db="EMBL/GenBank/DDBJ databases">
        <authorList>
            <person name="Jia N."/>
            <person name="Wang J."/>
            <person name="Shi W."/>
            <person name="Du L."/>
            <person name="Sun Y."/>
            <person name="Zhan W."/>
            <person name="Jiang J."/>
            <person name="Wang Q."/>
            <person name="Zhang B."/>
            <person name="Ji P."/>
            <person name="Sakyi L.B."/>
            <person name="Cui X."/>
            <person name="Yuan T."/>
            <person name="Jiang B."/>
            <person name="Yang W."/>
            <person name="Lam T.T.-Y."/>
            <person name="Chang Q."/>
            <person name="Ding S."/>
            <person name="Wang X."/>
            <person name="Zhu J."/>
            <person name="Ruan X."/>
            <person name="Zhao L."/>
            <person name="Wei J."/>
            <person name="Que T."/>
            <person name="Du C."/>
            <person name="Cheng J."/>
            <person name="Dai P."/>
            <person name="Han X."/>
            <person name="Huang E."/>
            <person name="Gao Y."/>
            <person name="Liu J."/>
            <person name="Shao H."/>
            <person name="Ye R."/>
            <person name="Li L."/>
            <person name="Wei W."/>
            <person name="Wang X."/>
            <person name="Wang C."/>
            <person name="Huo Q."/>
            <person name="Li W."/>
            <person name="Guo W."/>
            <person name="Chen H."/>
            <person name="Chen S."/>
            <person name="Zhou L."/>
            <person name="Zhou L."/>
            <person name="Ni X."/>
            <person name="Tian J."/>
            <person name="Zhou Y."/>
            <person name="Sheng Y."/>
            <person name="Liu T."/>
            <person name="Pan Y."/>
            <person name="Xia L."/>
            <person name="Li J."/>
            <person name="Zhao F."/>
            <person name="Cao W."/>
        </authorList>
    </citation>
    <scope>NUCLEOTIDE SEQUENCE</scope>
    <source>
        <strain evidence="11">Rmic-2018</strain>
        <tissue evidence="11">Larvae</tissue>
    </source>
</reference>
<keyword evidence="6 9" id="KW-0333">Golgi apparatus</keyword>
<name>A0A9J6EPZ5_RHIMP</name>
<dbReference type="VEuPathDB" id="VectorBase:LOC119179353"/>
<organism evidence="11 12">
    <name type="scientific">Rhipicephalus microplus</name>
    <name type="common">Cattle tick</name>
    <name type="synonym">Boophilus microplus</name>
    <dbReference type="NCBI Taxonomy" id="6941"/>
    <lineage>
        <taxon>Eukaryota</taxon>
        <taxon>Metazoa</taxon>
        <taxon>Ecdysozoa</taxon>
        <taxon>Arthropoda</taxon>
        <taxon>Chelicerata</taxon>
        <taxon>Arachnida</taxon>
        <taxon>Acari</taxon>
        <taxon>Parasitiformes</taxon>
        <taxon>Ixodida</taxon>
        <taxon>Ixodoidea</taxon>
        <taxon>Ixodidae</taxon>
        <taxon>Rhipicephalinae</taxon>
        <taxon>Rhipicephalus</taxon>
        <taxon>Boophilus</taxon>
    </lineage>
</organism>
<comment type="caution">
    <text evidence="11">The sequence shown here is derived from an EMBL/GenBank/DDBJ whole genome shotgun (WGS) entry which is preliminary data.</text>
</comment>
<evidence type="ECO:0000256" key="2">
    <source>
        <dbReference type="ARBA" id="ARBA00006339"/>
    </source>
</evidence>
<evidence type="ECO:0000256" key="8">
    <source>
        <dbReference type="ARBA" id="ARBA00023180"/>
    </source>
</evidence>
<keyword evidence="3 9" id="KW-0808">Transferase</keyword>
<evidence type="ECO:0000256" key="5">
    <source>
        <dbReference type="ARBA" id="ARBA00022989"/>
    </source>
</evidence>
<evidence type="ECO:0000256" key="9">
    <source>
        <dbReference type="RuleBase" id="RU364020"/>
    </source>
</evidence>
<dbReference type="AlphaFoldDB" id="A0A9J6EPZ5"/>
<keyword evidence="9" id="KW-0735">Signal-anchor</keyword>
<evidence type="ECO:0000313" key="11">
    <source>
        <dbReference type="EMBL" id="KAH8036587.1"/>
    </source>
</evidence>
<evidence type="ECO:0000256" key="4">
    <source>
        <dbReference type="ARBA" id="ARBA00022692"/>
    </source>
</evidence>
<keyword evidence="12" id="KW-1185">Reference proteome</keyword>
<comment type="subcellular location">
    <subcellularLocation>
        <location evidence="1 9">Golgi apparatus membrane</location>
        <topology evidence="1 9">Single-pass type II membrane protein</topology>
    </subcellularLocation>
</comment>
<reference evidence="11" key="1">
    <citation type="journal article" date="2020" name="Cell">
        <title>Large-Scale Comparative Analyses of Tick Genomes Elucidate Their Genetic Diversity and Vector Capacities.</title>
        <authorList>
            <consortium name="Tick Genome and Microbiome Consortium (TIGMIC)"/>
            <person name="Jia N."/>
            <person name="Wang J."/>
            <person name="Shi W."/>
            <person name="Du L."/>
            <person name="Sun Y."/>
            <person name="Zhan W."/>
            <person name="Jiang J.F."/>
            <person name="Wang Q."/>
            <person name="Zhang B."/>
            <person name="Ji P."/>
            <person name="Bell-Sakyi L."/>
            <person name="Cui X.M."/>
            <person name="Yuan T.T."/>
            <person name="Jiang B.G."/>
            <person name="Yang W.F."/>
            <person name="Lam T.T."/>
            <person name="Chang Q.C."/>
            <person name="Ding S.J."/>
            <person name="Wang X.J."/>
            <person name="Zhu J.G."/>
            <person name="Ruan X.D."/>
            <person name="Zhao L."/>
            <person name="Wei J.T."/>
            <person name="Ye R.Z."/>
            <person name="Que T.C."/>
            <person name="Du C.H."/>
            <person name="Zhou Y.H."/>
            <person name="Cheng J.X."/>
            <person name="Dai P.F."/>
            <person name="Guo W.B."/>
            <person name="Han X.H."/>
            <person name="Huang E.J."/>
            <person name="Li L.F."/>
            <person name="Wei W."/>
            <person name="Gao Y.C."/>
            <person name="Liu J.Z."/>
            <person name="Shao H.Z."/>
            <person name="Wang X."/>
            <person name="Wang C.C."/>
            <person name="Yang T.C."/>
            <person name="Huo Q.B."/>
            <person name="Li W."/>
            <person name="Chen H.Y."/>
            <person name="Chen S.E."/>
            <person name="Zhou L.G."/>
            <person name="Ni X.B."/>
            <person name="Tian J.H."/>
            <person name="Sheng Y."/>
            <person name="Liu T."/>
            <person name="Pan Y.S."/>
            <person name="Xia L.Y."/>
            <person name="Li J."/>
            <person name="Zhao F."/>
            <person name="Cao W.C."/>
        </authorList>
    </citation>
    <scope>NUCLEOTIDE SEQUENCE</scope>
    <source>
        <strain evidence="11">Rmic-2018</strain>
    </source>
</reference>
<evidence type="ECO:0000256" key="3">
    <source>
        <dbReference type="ARBA" id="ARBA00022679"/>
    </source>
</evidence>
<evidence type="ECO:0000256" key="10">
    <source>
        <dbReference type="SAM" id="MobiDB-lite"/>
    </source>
</evidence>
<feature type="region of interest" description="Disordered" evidence="10">
    <location>
        <begin position="97"/>
        <end position="120"/>
    </location>
</feature>
<dbReference type="GO" id="GO:0016051">
    <property type="term" value="P:carbohydrate biosynthetic process"/>
    <property type="evidence" value="ECO:0007669"/>
    <property type="project" value="InterPro"/>
</dbReference>
<dbReference type="InterPro" id="IPR018011">
    <property type="entry name" value="Carb_sulfotrans_8-10"/>
</dbReference>
<evidence type="ECO:0000256" key="6">
    <source>
        <dbReference type="ARBA" id="ARBA00023034"/>
    </source>
</evidence>
<dbReference type="PANTHER" id="PTHR12137:SF54">
    <property type="entry name" value="CARBOHYDRATE SULFOTRANSFERASE"/>
    <property type="match status" value="1"/>
</dbReference>
<evidence type="ECO:0000256" key="7">
    <source>
        <dbReference type="ARBA" id="ARBA00023136"/>
    </source>
</evidence>
<keyword evidence="9" id="KW-0119">Carbohydrate metabolism</keyword>
<accession>A0A9J6EPZ5</accession>
<dbReference type="EC" id="2.8.2.-" evidence="9"/>
<keyword evidence="7" id="KW-0472">Membrane</keyword>
<keyword evidence="4" id="KW-0812">Transmembrane</keyword>
<comment type="similarity">
    <text evidence="2 9">Belongs to the sulfotransferase 2 family.</text>
</comment>